<feature type="transmembrane region" description="Helical" evidence="10">
    <location>
        <begin position="12"/>
        <end position="30"/>
    </location>
</feature>
<dbReference type="InterPro" id="IPR003660">
    <property type="entry name" value="HAMP_dom"/>
</dbReference>
<dbReference type="Proteomes" id="UP000253850">
    <property type="component" value="Chromosome"/>
</dbReference>
<proteinExistence type="predicted"/>
<evidence type="ECO:0000256" key="3">
    <source>
        <dbReference type="ARBA" id="ARBA00012438"/>
    </source>
</evidence>
<dbReference type="Pfam" id="PF07568">
    <property type="entry name" value="HisKA_2"/>
    <property type="match status" value="1"/>
</dbReference>
<comment type="subcellular location">
    <subcellularLocation>
        <location evidence="2">Membrane</location>
    </subcellularLocation>
</comment>
<dbReference type="RefSeq" id="WP_228254295.1">
    <property type="nucleotide sequence ID" value="NZ_CP031217.1"/>
</dbReference>
<keyword evidence="6" id="KW-0547">Nucleotide-binding</keyword>
<keyword evidence="10" id="KW-0472">Membrane</keyword>
<dbReference type="AlphaFoldDB" id="A0AB33GKN3"/>
<dbReference type="GO" id="GO:0007165">
    <property type="term" value="P:signal transduction"/>
    <property type="evidence" value="ECO:0007669"/>
    <property type="project" value="InterPro"/>
</dbReference>
<protein>
    <recommendedName>
        <fullName evidence="3">histidine kinase</fullName>
        <ecNumber evidence="3">2.7.13.3</ecNumber>
    </recommendedName>
</protein>
<evidence type="ECO:0000256" key="9">
    <source>
        <dbReference type="SAM" id="Coils"/>
    </source>
</evidence>
<evidence type="ECO:0000259" key="11">
    <source>
        <dbReference type="PROSITE" id="PS50885"/>
    </source>
</evidence>
<gene>
    <name evidence="12" type="ORF">ABIV_2079</name>
</gene>
<dbReference type="SUPFAM" id="SSF55874">
    <property type="entry name" value="ATPase domain of HSP90 chaperone/DNA topoisomerase II/histidine kinase"/>
    <property type="match status" value="1"/>
</dbReference>
<name>A0AB33GKN3_9BACT</name>
<dbReference type="Gene3D" id="3.30.450.20">
    <property type="entry name" value="PAS domain"/>
    <property type="match status" value="1"/>
</dbReference>
<dbReference type="EMBL" id="CP031217">
    <property type="protein sequence ID" value="AXH13054.1"/>
    <property type="molecule type" value="Genomic_DNA"/>
</dbReference>
<evidence type="ECO:0000313" key="12">
    <source>
        <dbReference type="EMBL" id="AXH13054.1"/>
    </source>
</evidence>
<dbReference type="PANTHER" id="PTHR41523">
    <property type="entry name" value="TWO-COMPONENT SYSTEM SENSOR PROTEIN"/>
    <property type="match status" value="1"/>
</dbReference>
<evidence type="ECO:0000256" key="1">
    <source>
        <dbReference type="ARBA" id="ARBA00000085"/>
    </source>
</evidence>
<evidence type="ECO:0000256" key="8">
    <source>
        <dbReference type="ARBA" id="ARBA00022840"/>
    </source>
</evidence>
<dbReference type="Pfam" id="PF02518">
    <property type="entry name" value="HATPase_c"/>
    <property type="match status" value="1"/>
</dbReference>
<dbReference type="Gene3D" id="3.30.565.10">
    <property type="entry name" value="Histidine kinase-like ATPase, C-terminal domain"/>
    <property type="match status" value="1"/>
</dbReference>
<evidence type="ECO:0000256" key="7">
    <source>
        <dbReference type="ARBA" id="ARBA00022777"/>
    </source>
</evidence>
<keyword evidence="4" id="KW-0597">Phosphoprotein</keyword>
<dbReference type="Pfam" id="PF00672">
    <property type="entry name" value="HAMP"/>
    <property type="match status" value="1"/>
</dbReference>
<keyword evidence="9" id="KW-0175">Coiled coil</keyword>
<evidence type="ECO:0000256" key="10">
    <source>
        <dbReference type="SAM" id="Phobius"/>
    </source>
</evidence>
<evidence type="ECO:0000256" key="4">
    <source>
        <dbReference type="ARBA" id="ARBA00022553"/>
    </source>
</evidence>
<dbReference type="PANTHER" id="PTHR41523:SF8">
    <property type="entry name" value="ETHYLENE RESPONSE SENSOR PROTEIN"/>
    <property type="match status" value="1"/>
</dbReference>
<dbReference type="KEGG" id="hbv:ABIV_2079"/>
<dbReference type="InterPro" id="IPR036890">
    <property type="entry name" value="HATPase_C_sf"/>
</dbReference>
<keyword evidence="5" id="KW-0808">Transferase</keyword>
<dbReference type="GO" id="GO:0016020">
    <property type="term" value="C:membrane"/>
    <property type="evidence" value="ECO:0007669"/>
    <property type="project" value="UniProtKB-SubCell"/>
</dbReference>
<keyword evidence="7 12" id="KW-0418">Kinase</keyword>
<keyword evidence="8" id="KW-0067">ATP-binding</keyword>
<dbReference type="EC" id="2.7.13.3" evidence="3"/>
<sequence length="612" mass="71228">MARIFKLKNYSFTTKVVFSFFIMILIIYGIRTLLTLPKIHNENEKEVIEQITRTLMIIKNQFMIIGKSIGMQANLEVELTQEKIAHELKKNKELLNIFDKQELITFFAQNKLLEKCSYKIEKEEFIFKKINKIKVFDNSNLYEKWILVEEASVSKAYRKTKNYFYNILLENKTKILLACSRANLNPGHNSFEKDLKKHFHEKLVLGSTISDAKTALFWLNPEFKDYGVSFYSHNEEQRKQRYVLSNLSNVENLPTGNLTLKQILQADEKKPIEHKIEDKEVLTWVINLTLDSTKSRYFILVYSINKEEIINRNSEDLISLLNETLLTIAVSFLLIFLLFRRILKNIDTITSSAIKVNQGEKNIRSKVTGDDDIGILGQAFDSMLDLFENNIKILDKKVEEKTQEITKSLEEKELLLKEIHHRVKNNLALTIGLIELQQEEIEDEKTKKVLVDIQERIFTMELLHRKLYESENINDIPFKTYIKDLVGVISHSYDINNKVNVKIDMDEIALNIEKAMPCGLILNELITNSFKYAFCKNENPKLEISIHKKEEFLVMSIKDNGGGLEADFETLNSKTLGLKLINTIVKFQLFGTIDYFYEAGAKFIIKAKINEL</sequence>
<dbReference type="PROSITE" id="PS50885">
    <property type="entry name" value="HAMP"/>
    <property type="match status" value="1"/>
</dbReference>
<dbReference type="InterPro" id="IPR011495">
    <property type="entry name" value="Sig_transdc_His_kin_sub2_dim/P"/>
</dbReference>
<dbReference type="GO" id="GO:0005524">
    <property type="term" value="F:ATP binding"/>
    <property type="evidence" value="ECO:0007669"/>
    <property type="project" value="UniProtKB-KW"/>
</dbReference>
<dbReference type="CDD" id="cd06225">
    <property type="entry name" value="HAMP"/>
    <property type="match status" value="1"/>
</dbReference>
<feature type="coiled-coil region" evidence="9">
    <location>
        <begin position="384"/>
        <end position="418"/>
    </location>
</feature>
<keyword evidence="10" id="KW-0812">Transmembrane</keyword>
<evidence type="ECO:0000256" key="6">
    <source>
        <dbReference type="ARBA" id="ARBA00022741"/>
    </source>
</evidence>
<accession>A0AB33GKN3</accession>
<dbReference type="Gene3D" id="6.10.340.10">
    <property type="match status" value="1"/>
</dbReference>
<evidence type="ECO:0000256" key="5">
    <source>
        <dbReference type="ARBA" id="ARBA00022679"/>
    </source>
</evidence>
<dbReference type="InterPro" id="IPR003594">
    <property type="entry name" value="HATPase_dom"/>
</dbReference>
<evidence type="ECO:0000313" key="13">
    <source>
        <dbReference type="Proteomes" id="UP000253850"/>
    </source>
</evidence>
<keyword evidence="10" id="KW-1133">Transmembrane helix</keyword>
<organism evidence="12 13">
    <name type="scientific">Halarcobacter bivalviorum</name>
    <dbReference type="NCBI Taxonomy" id="663364"/>
    <lineage>
        <taxon>Bacteria</taxon>
        <taxon>Pseudomonadati</taxon>
        <taxon>Campylobacterota</taxon>
        <taxon>Epsilonproteobacteria</taxon>
        <taxon>Campylobacterales</taxon>
        <taxon>Arcobacteraceae</taxon>
        <taxon>Halarcobacter</taxon>
    </lineage>
</organism>
<dbReference type="GO" id="GO:0004673">
    <property type="term" value="F:protein histidine kinase activity"/>
    <property type="evidence" value="ECO:0007669"/>
    <property type="project" value="UniProtKB-EC"/>
</dbReference>
<comment type="catalytic activity">
    <reaction evidence="1">
        <text>ATP + protein L-histidine = ADP + protein N-phospho-L-histidine.</text>
        <dbReference type="EC" id="2.7.13.3"/>
    </reaction>
</comment>
<evidence type="ECO:0000256" key="2">
    <source>
        <dbReference type="ARBA" id="ARBA00004370"/>
    </source>
</evidence>
<feature type="domain" description="HAMP" evidence="11">
    <location>
        <begin position="340"/>
        <end position="392"/>
    </location>
</feature>
<reference evidence="12 13" key="1">
    <citation type="submission" date="2018-07" db="EMBL/GenBank/DDBJ databases">
        <title>Complete genome of the Arcobacter bivalviorum type strain LMG 26154.</title>
        <authorList>
            <person name="Miller W.G."/>
            <person name="Yee E."/>
            <person name="Bono J.L."/>
        </authorList>
    </citation>
    <scope>NUCLEOTIDE SEQUENCE [LARGE SCALE GENOMIC DNA]</scope>
    <source>
        <strain evidence="12 13">LMG 26154</strain>
    </source>
</reference>